<keyword evidence="5 6" id="KW-0472">Membrane</keyword>
<dbReference type="EMBL" id="BMUT01000012">
    <property type="protein sequence ID" value="GGY00426.1"/>
    <property type="molecule type" value="Genomic_DNA"/>
</dbReference>
<dbReference type="PANTHER" id="PTHR42770:SF13">
    <property type="entry name" value="L-METHIONINE_BRANCHED-CHAIN AMINO ACID EXPORTER YJEH"/>
    <property type="match status" value="1"/>
</dbReference>
<comment type="subcellular location">
    <subcellularLocation>
        <location evidence="1">Cell membrane</location>
        <topology evidence="1">Multi-pass membrane protein</topology>
    </subcellularLocation>
</comment>
<feature type="transmembrane region" description="Helical" evidence="6">
    <location>
        <begin position="331"/>
        <end position="350"/>
    </location>
</feature>
<feature type="transmembrane region" description="Helical" evidence="6">
    <location>
        <begin position="96"/>
        <end position="122"/>
    </location>
</feature>
<feature type="transmembrane region" description="Helical" evidence="6">
    <location>
        <begin position="193"/>
        <end position="211"/>
    </location>
</feature>
<evidence type="ECO:0000256" key="6">
    <source>
        <dbReference type="SAM" id="Phobius"/>
    </source>
</evidence>
<evidence type="ECO:0000256" key="4">
    <source>
        <dbReference type="ARBA" id="ARBA00022989"/>
    </source>
</evidence>
<feature type="transmembrane region" description="Helical" evidence="6">
    <location>
        <begin position="407"/>
        <end position="424"/>
    </location>
</feature>
<gene>
    <name evidence="7" type="ORF">GCM10010324_53900</name>
</gene>
<dbReference type="Gene3D" id="1.20.1740.10">
    <property type="entry name" value="Amino acid/polyamine transporter I"/>
    <property type="match status" value="1"/>
</dbReference>
<feature type="transmembrane region" description="Helical" evidence="6">
    <location>
        <begin position="231"/>
        <end position="259"/>
    </location>
</feature>
<keyword evidence="8" id="KW-1185">Reference proteome</keyword>
<proteinExistence type="predicted"/>
<feature type="transmembrane region" description="Helical" evidence="6">
    <location>
        <begin position="356"/>
        <end position="378"/>
    </location>
</feature>
<evidence type="ECO:0000256" key="2">
    <source>
        <dbReference type="ARBA" id="ARBA00022475"/>
    </source>
</evidence>
<dbReference type="Proteomes" id="UP000659223">
    <property type="component" value="Unassembled WGS sequence"/>
</dbReference>
<dbReference type="Pfam" id="PF13520">
    <property type="entry name" value="AA_permease_2"/>
    <property type="match status" value="1"/>
</dbReference>
<dbReference type="InterPro" id="IPR050367">
    <property type="entry name" value="APC_superfamily"/>
</dbReference>
<feature type="transmembrane region" description="Helical" evidence="6">
    <location>
        <begin position="279"/>
        <end position="299"/>
    </location>
</feature>
<dbReference type="RefSeq" id="WP_190024315.1">
    <property type="nucleotide sequence ID" value="NZ_BMUT01000012.1"/>
</dbReference>
<evidence type="ECO:0000256" key="3">
    <source>
        <dbReference type="ARBA" id="ARBA00022692"/>
    </source>
</evidence>
<feature type="transmembrane region" description="Helical" evidence="6">
    <location>
        <begin position="128"/>
        <end position="148"/>
    </location>
</feature>
<name>A0ABQ2Z295_9ACTN</name>
<keyword evidence="3 6" id="KW-0812">Transmembrane</keyword>
<evidence type="ECO:0000313" key="8">
    <source>
        <dbReference type="Proteomes" id="UP000659223"/>
    </source>
</evidence>
<evidence type="ECO:0000256" key="1">
    <source>
        <dbReference type="ARBA" id="ARBA00004651"/>
    </source>
</evidence>
<feature type="transmembrane region" description="Helical" evidence="6">
    <location>
        <begin position="160"/>
        <end position="181"/>
    </location>
</feature>
<sequence>MTVRTTHAPAPSRPSVRRLDIGSGTALCAGAVLGPGVLALPALAADAAGPASILAWLVLLVTSVPVALSFAALGARFPDGGGVATFVHRAAGPRAAAAVGWWFYGAVPIGVVAAALIGGQYVAGALGWGQAAAAAVGAVVIAASFAANCVGLHLSGRVQLLLVALLAAVLLGAAVAAAPHMTSAHFTPFMPHGWGSVGSAAGVLFFAFAGWEAASHLSGEFANPARDLPRVTVYTLAAVSVLYLGLAVTTIGALGPAAAGTETPLTDLLARSAGTAARPIAAVAALFLTFGAVNTYLAGASRLGAALGRDGAAPRWLARGGGTGEVPRRSLAALAVACAAVGTVACLGATDLDGLMRATSTCLASVTLAGLLSALALLPRGTWLWYAAIASSLLTAGVLAFSGRLLVIPAALAMLSWAFTTLAGRGRPRA</sequence>
<feature type="transmembrane region" description="Helical" evidence="6">
    <location>
        <begin position="53"/>
        <end position="75"/>
    </location>
</feature>
<organism evidence="7 8">
    <name type="scientific">Streptomyces hiroshimensis</name>
    <dbReference type="NCBI Taxonomy" id="66424"/>
    <lineage>
        <taxon>Bacteria</taxon>
        <taxon>Bacillati</taxon>
        <taxon>Actinomycetota</taxon>
        <taxon>Actinomycetes</taxon>
        <taxon>Kitasatosporales</taxon>
        <taxon>Streptomycetaceae</taxon>
        <taxon>Streptomyces</taxon>
    </lineage>
</organism>
<dbReference type="PIRSF" id="PIRSF006060">
    <property type="entry name" value="AA_transporter"/>
    <property type="match status" value="1"/>
</dbReference>
<keyword evidence="4 6" id="KW-1133">Transmembrane helix</keyword>
<accession>A0ABQ2Z295</accession>
<reference evidence="8" key="1">
    <citation type="journal article" date="2019" name="Int. J. Syst. Evol. Microbiol.">
        <title>The Global Catalogue of Microorganisms (GCM) 10K type strain sequencing project: providing services to taxonomists for standard genome sequencing and annotation.</title>
        <authorList>
            <consortium name="The Broad Institute Genomics Platform"/>
            <consortium name="The Broad Institute Genome Sequencing Center for Infectious Disease"/>
            <person name="Wu L."/>
            <person name="Ma J."/>
        </authorList>
    </citation>
    <scope>NUCLEOTIDE SEQUENCE [LARGE SCALE GENOMIC DNA]</scope>
    <source>
        <strain evidence="8">JCM 4586</strain>
    </source>
</reference>
<evidence type="ECO:0000313" key="7">
    <source>
        <dbReference type="EMBL" id="GGY00426.1"/>
    </source>
</evidence>
<comment type="caution">
    <text evidence="7">The sequence shown here is derived from an EMBL/GenBank/DDBJ whole genome shotgun (WGS) entry which is preliminary data.</text>
</comment>
<keyword evidence="2" id="KW-1003">Cell membrane</keyword>
<evidence type="ECO:0000256" key="5">
    <source>
        <dbReference type="ARBA" id="ARBA00023136"/>
    </source>
</evidence>
<protein>
    <submittedName>
        <fullName evidence="7">Amino acid permease</fullName>
    </submittedName>
</protein>
<feature type="transmembrane region" description="Helical" evidence="6">
    <location>
        <begin position="21"/>
        <end position="41"/>
    </location>
</feature>
<dbReference type="InterPro" id="IPR002293">
    <property type="entry name" value="AA/rel_permease1"/>
</dbReference>
<dbReference type="PANTHER" id="PTHR42770">
    <property type="entry name" value="AMINO ACID TRANSPORTER-RELATED"/>
    <property type="match status" value="1"/>
</dbReference>
<feature type="transmembrane region" description="Helical" evidence="6">
    <location>
        <begin position="383"/>
        <end position="401"/>
    </location>
</feature>